<dbReference type="InterPro" id="IPR007119">
    <property type="entry name" value="Phage_tail_spike_N"/>
</dbReference>
<protein>
    <recommendedName>
        <fullName evidence="1">Tail spike domain-containing protein</fullName>
    </recommendedName>
</protein>
<sequence length="721" mass="78767">MLLILDENKEIVKSISADSTNGTHYFNDSHTEKVIDFDSTYEFSVSTDDESSKYLTGGNYVMLQDLDDDSLLFKIIEVQDIRDDNSSKPQKRIFCENVFIFDLNNVIVTDRAFSNSNIGPALTYVLGGSGWIPQDTENVGAVANLEFSGYITAQEALHQICTAFDCEVKFYVKTFQGRIVGYYCKVAKQFGDNEGVRIESGTGIKGITRKVLFTNIKTALIPLGATQADGTQLNISSVNGGLNYIYNDEANEQYNPSGTGYLMTKIVNENITNAAALKQWGTLELRKLSSPSYQYEANILMLEQVYGFEAHRIRKGSFVRIVDLEMSPPITVQARVIELNICYSDMSKSTCVVGDYIDINSATPAIINQLRENAKVSTNANKVASIASNKAETAQQIASSAESVANDANTNATDAKQVANDAKDSAVTAIDTANDALMKAGDNNKPFYGELPPAIPKINDTWFKIDEVENTITGVFKWDGVIWKEIPLDYNALKVGELSAITAKLGDVESGSITGAEFIHNINYRDDEGNLFTGTVTMNDNGFNAATVLPTGAGSTILKSDVTTLGGVKVAQQLMDHNISGELKETMLRGDSLDFTKDGQTTLSVNADLFYSMPWQDLILNSGYSTAEGNTPQFRIICIFGIRIAFFRGQVQKSTAWTSTNNAFASVPFEVQTTKTAMAYAPTNKSSGGRVHASSSNAMGFIPADTSITYFALNQLFYVLD</sequence>
<organism evidence="2">
    <name type="scientific">Listeria monocytogenes</name>
    <dbReference type="NCBI Taxonomy" id="1639"/>
    <lineage>
        <taxon>Bacteria</taxon>
        <taxon>Bacillati</taxon>
        <taxon>Bacillota</taxon>
        <taxon>Bacilli</taxon>
        <taxon>Bacillales</taxon>
        <taxon>Listeriaceae</taxon>
        <taxon>Listeria</taxon>
    </lineage>
</organism>
<proteinExistence type="predicted"/>
<dbReference type="InterPro" id="IPR010572">
    <property type="entry name" value="Tail_dom"/>
</dbReference>
<dbReference type="AlphaFoldDB" id="A0A1B2LR24"/>
<reference evidence="2" key="1">
    <citation type="submission" date="2016-06" db="EMBL/GenBank/DDBJ databases">
        <title>Sequence of Listeria monocytogenes plasmid pLM-C-273 carrying genes related to stress resistance.</title>
        <authorList>
            <person name="Liang L."/>
            <person name="Gnaneshan S."/>
            <person name="Garduno R.A."/>
            <person name="Mallo G.V."/>
        </authorList>
    </citation>
    <scope>NUCLEOTIDE SEQUENCE</scope>
    <source>
        <strain evidence="2">LM-C-273</strain>
        <plasmid evidence="2">pLM-C-273</plasmid>
    </source>
</reference>
<name>A0A1B2LR24_LISMN</name>
<feature type="domain" description="Tail spike" evidence="1">
    <location>
        <begin position="100"/>
        <end position="340"/>
    </location>
</feature>
<gene>
    <name evidence="2" type="ORF">pLM-C-273_00088</name>
</gene>
<dbReference type="Pfam" id="PF06605">
    <property type="entry name" value="Prophage_tail"/>
    <property type="match status" value="1"/>
</dbReference>
<accession>A0A1B2LR24</accession>
<evidence type="ECO:0000313" key="2">
    <source>
        <dbReference type="EMBL" id="AOA49289.1"/>
    </source>
</evidence>
<geneLocation type="plasmid" evidence="2">
    <name>pLM-C-273</name>
</geneLocation>
<dbReference type="NCBIfam" id="TIGR01665">
    <property type="entry name" value="put_anti_recept"/>
    <property type="match status" value="1"/>
</dbReference>
<evidence type="ECO:0000259" key="1">
    <source>
        <dbReference type="Pfam" id="PF06605"/>
    </source>
</evidence>
<keyword evidence="2" id="KW-0614">Plasmid</keyword>
<dbReference type="EMBL" id="KX467251">
    <property type="protein sequence ID" value="AOA49289.1"/>
    <property type="molecule type" value="Genomic_DNA"/>
</dbReference>